<keyword evidence="1" id="KW-0677">Repeat</keyword>
<feature type="transmembrane region" description="Helical" evidence="3">
    <location>
        <begin position="707"/>
        <end position="728"/>
    </location>
</feature>
<dbReference type="GeneID" id="39988041"/>
<dbReference type="InterPro" id="IPR011040">
    <property type="entry name" value="Sialidase"/>
</dbReference>
<dbReference type="CDD" id="cd15482">
    <property type="entry name" value="Sialidase_non-viral"/>
    <property type="match status" value="1"/>
</dbReference>
<keyword evidence="3" id="KW-0472">Membrane</keyword>
<feature type="domain" description="Trans-sialidase C-terminal" evidence="6">
    <location>
        <begin position="438"/>
        <end position="635"/>
    </location>
</feature>
<dbReference type="InterPro" id="IPR013320">
    <property type="entry name" value="ConA-like_dom_sf"/>
</dbReference>
<dbReference type="PANTHER" id="PTHR10628:SF30">
    <property type="entry name" value="EXO-ALPHA-SIALIDASE"/>
    <property type="match status" value="1"/>
</dbReference>
<dbReference type="Pfam" id="PF13859">
    <property type="entry name" value="BNR_3"/>
    <property type="match status" value="1"/>
</dbReference>
<dbReference type="Proteomes" id="UP000192257">
    <property type="component" value="Unassembled WGS sequence"/>
</dbReference>
<evidence type="ECO:0000256" key="1">
    <source>
        <dbReference type="ARBA" id="ARBA00022737"/>
    </source>
</evidence>
<evidence type="ECO:0000256" key="4">
    <source>
        <dbReference type="SAM" id="SignalP"/>
    </source>
</evidence>
<gene>
    <name evidence="7" type="ORF">TM35_000291040</name>
</gene>
<dbReference type="PANTHER" id="PTHR10628">
    <property type="entry name" value="SIALIDASE"/>
    <property type="match status" value="1"/>
</dbReference>
<dbReference type="AlphaFoldDB" id="A0A1X0NNB9"/>
<keyword evidence="3" id="KW-0812">Transmembrane</keyword>
<dbReference type="GO" id="GO:0016020">
    <property type="term" value="C:membrane"/>
    <property type="evidence" value="ECO:0007669"/>
    <property type="project" value="TreeGrafter"/>
</dbReference>
<dbReference type="Gene3D" id="2.120.10.10">
    <property type="match status" value="1"/>
</dbReference>
<keyword evidence="3" id="KW-1133">Transmembrane helix</keyword>
<feature type="compositionally biased region" description="Polar residues" evidence="2">
    <location>
        <begin position="684"/>
        <end position="703"/>
    </location>
</feature>
<evidence type="ECO:0000256" key="3">
    <source>
        <dbReference type="SAM" id="Phobius"/>
    </source>
</evidence>
<comment type="caution">
    <text evidence="7">The sequence shown here is derived from an EMBL/GenBank/DDBJ whole genome shotgun (WGS) entry which is preliminary data.</text>
</comment>
<keyword evidence="4" id="KW-0732">Signal</keyword>
<protein>
    <submittedName>
        <fullName evidence="7">Trans-sialidase</fullName>
    </submittedName>
</protein>
<dbReference type="VEuPathDB" id="TriTrypDB:TM35_000291040"/>
<dbReference type="InterPro" id="IPR026856">
    <property type="entry name" value="Sialidase_fam"/>
</dbReference>
<organism evidence="7 8">
    <name type="scientific">Trypanosoma theileri</name>
    <dbReference type="NCBI Taxonomy" id="67003"/>
    <lineage>
        <taxon>Eukaryota</taxon>
        <taxon>Discoba</taxon>
        <taxon>Euglenozoa</taxon>
        <taxon>Kinetoplastea</taxon>
        <taxon>Metakinetoplastina</taxon>
        <taxon>Trypanosomatida</taxon>
        <taxon>Trypanosomatidae</taxon>
        <taxon>Trypanosoma</taxon>
    </lineage>
</organism>
<dbReference type="GO" id="GO:0006689">
    <property type="term" value="P:ganglioside catabolic process"/>
    <property type="evidence" value="ECO:0007669"/>
    <property type="project" value="TreeGrafter"/>
</dbReference>
<proteinExistence type="predicted"/>
<dbReference type="Pfam" id="PF22925">
    <property type="entry name" value="TS_C"/>
    <property type="match status" value="1"/>
</dbReference>
<sequence>MPHSLFVVLLILLLGCISGYAQEEGPQEETVPIVDSIPSELFKSINMSQPTRSGNNVQLEAVHQFHAPHLFFFNGYLVSITAAAVYQDRDTKQNEFIKLLKKNKTVESETVLKWNESNGYVFHYTQAEKSVKDVFDNDKKDYQAVLALVESSNPPSQEGSVLRIVWMKRGKSEPSVYSVVYDRHVGSSVLPRGDSTVLRFLVDTSTSILTMKNNASVFPVQFVTNDNKTISTVMYRRPDEQQWKIGGALPHMDTYNPAILELEDGKLVMIAHHTSGYYRVYESTDLGKTWTESTSTLSRVWSTSTVATNIPITERGSQNNFITATIGEKRVILFLQSVETEEENELHLWVTDKTHINRVGMIVKDKKVKSSTLLFKDDKLYCLYESSKEEGKYTVLFVDLTNKVNKIKEVLNTWDTIASKGICCTDEACTSFDCRISTTKLVGYLSGTIDEESNWKDEYLGVDASVSGTVKKNPNGFTFMGIGAGAMWPVSINEMARQYHFTNYAFTLVATVAIHAAPKKGSSPLLGVSLLGAGHSILLGLSYNKNKTWNTIHRNVVQASDIRWEVDRTYTVVLTFANSDCSVQIDGDPMGFVEHNFNRETEEISHFYFGSDGEAGDSTFATVTNIMLYNSVLTQTEIDALIKKKLVISLSESVKQMLSEEIKMQSTLPTPATSSTAGPHSMKKPQNTNSGNQGNATNRKQGSDGTVSIYASVLPMLVLGLWALATVFP</sequence>
<keyword evidence="8" id="KW-1185">Reference proteome</keyword>
<dbReference type="EMBL" id="NBCO01000029">
    <property type="protein sequence ID" value="ORC86222.1"/>
    <property type="molecule type" value="Genomic_DNA"/>
</dbReference>
<feature type="signal peptide" evidence="4">
    <location>
        <begin position="1"/>
        <end position="21"/>
    </location>
</feature>
<evidence type="ECO:0000313" key="7">
    <source>
        <dbReference type="EMBL" id="ORC86222.1"/>
    </source>
</evidence>
<evidence type="ECO:0000313" key="8">
    <source>
        <dbReference type="Proteomes" id="UP000192257"/>
    </source>
</evidence>
<reference evidence="7 8" key="1">
    <citation type="submission" date="2017-03" db="EMBL/GenBank/DDBJ databases">
        <title>An alternative strategy for trypanosome survival in the mammalian bloodstream revealed through genome and transcriptome analysis of the ubiquitous bovine parasite Trypanosoma (Megatrypanum) theileri.</title>
        <authorList>
            <person name="Kelly S."/>
            <person name="Ivens A."/>
            <person name="Mott A."/>
            <person name="O'Neill E."/>
            <person name="Emms D."/>
            <person name="Macleod O."/>
            <person name="Voorheis P."/>
            <person name="Matthews J."/>
            <person name="Matthews K."/>
            <person name="Carrington M."/>
        </authorList>
    </citation>
    <scope>NUCLEOTIDE SEQUENCE [LARGE SCALE GENOMIC DNA]</scope>
    <source>
        <strain evidence="7">Edinburgh</strain>
    </source>
</reference>
<dbReference type="GO" id="GO:0005737">
    <property type="term" value="C:cytoplasm"/>
    <property type="evidence" value="ECO:0007669"/>
    <property type="project" value="TreeGrafter"/>
</dbReference>
<evidence type="ECO:0000256" key="2">
    <source>
        <dbReference type="SAM" id="MobiDB-lite"/>
    </source>
</evidence>
<dbReference type="InterPro" id="IPR055239">
    <property type="entry name" value="TS_C"/>
</dbReference>
<name>A0A1X0NNB9_9TRYP</name>
<dbReference type="GO" id="GO:0009313">
    <property type="term" value="P:oligosaccharide catabolic process"/>
    <property type="evidence" value="ECO:0007669"/>
    <property type="project" value="TreeGrafter"/>
</dbReference>
<dbReference type="InterPro" id="IPR008377">
    <property type="entry name" value="Sialidase_trypan"/>
</dbReference>
<feature type="region of interest" description="Disordered" evidence="2">
    <location>
        <begin position="664"/>
        <end position="703"/>
    </location>
</feature>
<dbReference type="SUPFAM" id="SSF49899">
    <property type="entry name" value="Concanavalin A-like lectins/glucanases"/>
    <property type="match status" value="1"/>
</dbReference>
<feature type="domain" description="Sialidase" evidence="5">
    <location>
        <begin position="67"/>
        <end position="385"/>
    </location>
</feature>
<accession>A0A1X0NNB9</accession>
<dbReference type="SUPFAM" id="SSF50939">
    <property type="entry name" value="Sialidases"/>
    <property type="match status" value="1"/>
</dbReference>
<dbReference type="InterPro" id="IPR036278">
    <property type="entry name" value="Sialidase_sf"/>
</dbReference>
<dbReference type="PRINTS" id="PR01803">
    <property type="entry name" value="TCSIALIDASE"/>
</dbReference>
<dbReference type="Gene3D" id="2.60.120.200">
    <property type="match status" value="1"/>
</dbReference>
<evidence type="ECO:0000259" key="6">
    <source>
        <dbReference type="Pfam" id="PF22925"/>
    </source>
</evidence>
<dbReference type="GO" id="GO:0004308">
    <property type="term" value="F:exo-alpha-sialidase activity"/>
    <property type="evidence" value="ECO:0007669"/>
    <property type="project" value="InterPro"/>
</dbReference>
<feature type="chain" id="PRO_5010867407" evidence="4">
    <location>
        <begin position="22"/>
        <end position="729"/>
    </location>
</feature>
<dbReference type="RefSeq" id="XP_028880288.1">
    <property type="nucleotide sequence ID" value="XM_029028261.1"/>
</dbReference>
<evidence type="ECO:0000259" key="5">
    <source>
        <dbReference type="Pfam" id="PF13859"/>
    </source>
</evidence>
<feature type="compositionally biased region" description="Low complexity" evidence="2">
    <location>
        <begin position="666"/>
        <end position="680"/>
    </location>
</feature>